<dbReference type="OrthoDB" id="7903685at2"/>
<evidence type="ECO:0000313" key="3">
    <source>
        <dbReference type="EMBL" id="SEP23957.1"/>
    </source>
</evidence>
<feature type="region of interest" description="Disordered" evidence="2">
    <location>
        <begin position="347"/>
        <end position="382"/>
    </location>
</feature>
<dbReference type="EMBL" id="FODT01000011">
    <property type="protein sequence ID" value="SEP23957.1"/>
    <property type="molecule type" value="Genomic_DNA"/>
</dbReference>
<dbReference type="Gene3D" id="3.30.420.40">
    <property type="match status" value="1"/>
</dbReference>
<dbReference type="InterPro" id="IPR000600">
    <property type="entry name" value="ROK"/>
</dbReference>
<name>A0A1H8W994_9BRAD</name>
<dbReference type="CDD" id="cd23763">
    <property type="entry name" value="ASKHA_ATPase_ROK"/>
    <property type="match status" value="1"/>
</dbReference>
<sequence>MAEDTLTTHAGIAVHGAERLPSVDVDSYNIELKDDDGFLGDRASKGAFQRILDASRKPLRKNGEDPLGKKATEEISKGTLDDILKGDDVGAAALVHGAIEEFAQELAFVTRRFLKTKAWADTECIVVGGGFRQSRVGELAIARTDILLKSEGLKVDLVPIRFDPDEAGLIGCLHLAPSWIFEGHDSILAVDIGGSNIRCGVVETFWKKAPDLSKASVWKVELWRHAEDEPTREGAVKRLTKMLKDLIADAEKEGFKLAPFIGISCPGVINADGSIEKGAQNLPGNWESSKFHLPRSLIEGIPMIGDHDTAILMHNDGVAQGLSEVPFMQEFDRWGVLTIGTGLGNARFTNRKTKEKAKKDKAKDDKPKEKEKEKEKERKEKA</sequence>
<feature type="compositionally biased region" description="Basic and acidic residues" evidence="2">
    <location>
        <begin position="357"/>
        <end position="382"/>
    </location>
</feature>
<accession>A0A1H8W994</accession>
<evidence type="ECO:0000313" key="4">
    <source>
        <dbReference type="Proteomes" id="UP000199615"/>
    </source>
</evidence>
<gene>
    <name evidence="3" type="ORF">SAMN05444123_11198</name>
</gene>
<dbReference type="PANTHER" id="PTHR18964">
    <property type="entry name" value="ROK (REPRESSOR, ORF, KINASE) FAMILY"/>
    <property type="match status" value="1"/>
</dbReference>
<evidence type="ECO:0000256" key="1">
    <source>
        <dbReference type="ARBA" id="ARBA00006479"/>
    </source>
</evidence>
<organism evidence="3 4">
    <name type="scientific">Rhodopseudomonas pseudopalustris</name>
    <dbReference type="NCBI Taxonomy" id="1513892"/>
    <lineage>
        <taxon>Bacteria</taxon>
        <taxon>Pseudomonadati</taxon>
        <taxon>Pseudomonadota</taxon>
        <taxon>Alphaproteobacteria</taxon>
        <taxon>Hyphomicrobiales</taxon>
        <taxon>Nitrobacteraceae</taxon>
        <taxon>Rhodopseudomonas</taxon>
    </lineage>
</organism>
<evidence type="ECO:0000256" key="2">
    <source>
        <dbReference type="SAM" id="MobiDB-lite"/>
    </source>
</evidence>
<proteinExistence type="inferred from homology"/>
<reference evidence="4" key="1">
    <citation type="submission" date="2016-10" db="EMBL/GenBank/DDBJ databases">
        <authorList>
            <person name="Varghese N."/>
            <person name="Submissions S."/>
        </authorList>
    </citation>
    <scope>NUCLEOTIDE SEQUENCE [LARGE SCALE GENOMIC DNA]</scope>
    <source>
        <strain evidence="4">DSM 123</strain>
    </source>
</reference>
<comment type="similarity">
    <text evidence="1">Belongs to the ROK (NagC/XylR) family.</text>
</comment>
<dbReference type="InterPro" id="IPR043129">
    <property type="entry name" value="ATPase_NBD"/>
</dbReference>
<dbReference type="PANTHER" id="PTHR18964:SF149">
    <property type="entry name" value="BIFUNCTIONAL UDP-N-ACETYLGLUCOSAMINE 2-EPIMERASE_N-ACETYLMANNOSAMINE KINASE"/>
    <property type="match status" value="1"/>
</dbReference>
<dbReference type="RefSeq" id="WP_092685818.1">
    <property type="nucleotide sequence ID" value="NZ_FODT01000011.1"/>
</dbReference>
<protein>
    <recommendedName>
        <fullName evidence="5">ROK family protein</fullName>
    </recommendedName>
</protein>
<evidence type="ECO:0008006" key="5">
    <source>
        <dbReference type="Google" id="ProtNLM"/>
    </source>
</evidence>
<keyword evidence="4" id="KW-1185">Reference proteome</keyword>
<dbReference type="Proteomes" id="UP000199615">
    <property type="component" value="Unassembled WGS sequence"/>
</dbReference>
<dbReference type="AlphaFoldDB" id="A0A1H8W994"/>
<dbReference type="SUPFAM" id="SSF53067">
    <property type="entry name" value="Actin-like ATPase domain"/>
    <property type="match status" value="1"/>
</dbReference>